<dbReference type="GO" id="GO:0015297">
    <property type="term" value="F:antiporter activity"/>
    <property type="evidence" value="ECO:0007669"/>
    <property type="project" value="UniProtKB-KW"/>
</dbReference>
<comment type="caution">
    <text evidence="11">The sequence shown here is derived from an EMBL/GenBank/DDBJ whole genome shotgun (WGS) entry which is preliminary data.</text>
</comment>
<dbReference type="NCBIfam" id="TIGR00797">
    <property type="entry name" value="matE"/>
    <property type="match status" value="1"/>
</dbReference>
<feature type="transmembrane region" description="Helical" evidence="10">
    <location>
        <begin position="196"/>
        <end position="219"/>
    </location>
</feature>
<name>A0A9D9N1G5_9SPIR</name>
<feature type="transmembrane region" description="Helical" evidence="10">
    <location>
        <begin position="66"/>
        <end position="88"/>
    </location>
</feature>
<feature type="transmembrane region" description="Helical" evidence="10">
    <location>
        <begin position="20"/>
        <end position="46"/>
    </location>
</feature>
<feature type="transmembrane region" description="Helical" evidence="10">
    <location>
        <begin position="389"/>
        <end position="411"/>
    </location>
</feature>
<evidence type="ECO:0000256" key="4">
    <source>
        <dbReference type="ARBA" id="ARBA00022475"/>
    </source>
</evidence>
<evidence type="ECO:0000313" key="11">
    <source>
        <dbReference type="EMBL" id="MBO8456829.1"/>
    </source>
</evidence>
<gene>
    <name evidence="11" type="ORF">IAA81_01215</name>
</gene>
<proteinExistence type="predicted"/>
<feature type="transmembrane region" description="Helical" evidence="10">
    <location>
        <begin position="324"/>
        <end position="344"/>
    </location>
</feature>
<dbReference type="PANTHER" id="PTHR43298">
    <property type="entry name" value="MULTIDRUG RESISTANCE PROTEIN NORM-RELATED"/>
    <property type="match status" value="1"/>
</dbReference>
<evidence type="ECO:0000256" key="2">
    <source>
        <dbReference type="ARBA" id="ARBA00022448"/>
    </source>
</evidence>
<keyword evidence="6 10" id="KW-1133">Transmembrane helix</keyword>
<evidence type="ECO:0000256" key="1">
    <source>
        <dbReference type="ARBA" id="ARBA00004651"/>
    </source>
</evidence>
<keyword evidence="3" id="KW-0050">Antiport</keyword>
<dbReference type="InterPro" id="IPR002528">
    <property type="entry name" value="MATE_fam"/>
</dbReference>
<reference evidence="11" key="2">
    <citation type="journal article" date="2021" name="PeerJ">
        <title>Extensive microbial diversity within the chicken gut microbiome revealed by metagenomics and culture.</title>
        <authorList>
            <person name="Gilroy R."/>
            <person name="Ravi A."/>
            <person name="Getino M."/>
            <person name="Pursley I."/>
            <person name="Horton D.L."/>
            <person name="Alikhan N.F."/>
            <person name="Baker D."/>
            <person name="Gharbi K."/>
            <person name="Hall N."/>
            <person name="Watson M."/>
            <person name="Adriaenssens E.M."/>
            <person name="Foster-Nyarko E."/>
            <person name="Jarju S."/>
            <person name="Secka A."/>
            <person name="Antonio M."/>
            <person name="Oren A."/>
            <person name="Chaudhuri R.R."/>
            <person name="La Ragione R."/>
            <person name="Hildebrand F."/>
            <person name="Pallen M.J."/>
        </authorList>
    </citation>
    <scope>NUCLEOTIDE SEQUENCE</scope>
    <source>
        <strain evidence="11">10532</strain>
    </source>
</reference>
<dbReference type="CDD" id="cd13138">
    <property type="entry name" value="MATE_yoeA_like"/>
    <property type="match status" value="1"/>
</dbReference>
<evidence type="ECO:0000256" key="8">
    <source>
        <dbReference type="ARBA" id="ARBA00023136"/>
    </source>
</evidence>
<dbReference type="PANTHER" id="PTHR43298:SF2">
    <property type="entry name" value="FMN_FAD EXPORTER YEEO-RELATED"/>
    <property type="match status" value="1"/>
</dbReference>
<dbReference type="EMBL" id="JADIMM010000019">
    <property type="protein sequence ID" value="MBO8456829.1"/>
    <property type="molecule type" value="Genomic_DNA"/>
</dbReference>
<evidence type="ECO:0000256" key="3">
    <source>
        <dbReference type="ARBA" id="ARBA00022449"/>
    </source>
</evidence>
<comment type="subcellular location">
    <subcellularLocation>
        <location evidence="1">Cell membrane</location>
        <topology evidence="1">Multi-pass membrane protein</topology>
    </subcellularLocation>
</comment>
<keyword evidence="7" id="KW-0406">Ion transport</keyword>
<evidence type="ECO:0000256" key="7">
    <source>
        <dbReference type="ARBA" id="ARBA00023065"/>
    </source>
</evidence>
<evidence type="ECO:0000256" key="9">
    <source>
        <dbReference type="ARBA" id="ARBA00031636"/>
    </source>
</evidence>
<evidence type="ECO:0000256" key="5">
    <source>
        <dbReference type="ARBA" id="ARBA00022692"/>
    </source>
</evidence>
<dbReference type="PIRSF" id="PIRSF006603">
    <property type="entry name" value="DinF"/>
    <property type="match status" value="1"/>
</dbReference>
<dbReference type="GO" id="GO:0005886">
    <property type="term" value="C:plasma membrane"/>
    <property type="evidence" value="ECO:0007669"/>
    <property type="project" value="UniProtKB-SubCell"/>
</dbReference>
<feature type="transmembrane region" description="Helical" evidence="10">
    <location>
        <begin position="100"/>
        <end position="119"/>
    </location>
</feature>
<feature type="transmembrane region" description="Helical" evidence="10">
    <location>
        <begin position="171"/>
        <end position="190"/>
    </location>
</feature>
<keyword evidence="8 10" id="KW-0472">Membrane</keyword>
<reference evidence="11" key="1">
    <citation type="submission" date="2020-10" db="EMBL/GenBank/DDBJ databases">
        <authorList>
            <person name="Gilroy R."/>
        </authorList>
    </citation>
    <scope>NUCLEOTIDE SEQUENCE</scope>
    <source>
        <strain evidence="11">10532</strain>
    </source>
</reference>
<dbReference type="GO" id="GO:0006811">
    <property type="term" value="P:monoatomic ion transport"/>
    <property type="evidence" value="ECO:0007669"/>
    <property type="project" value="UniProtKB-KW"/>
</dbReference>
<dbReference type="InterPro" id="IPR048279">
    <property type="entry name" value="MdtK-like"/>
</dbReference>
<keyword evidence="2" id="KW-0813">Transport</keyword>
<keyword evidence="5 10" id="KW-0812">Transmembrane</keyword>
<evidence type="ECO:0000313" key="12">
    <source>
        <dbReference type="Proteomes" id="UP000823638"/>
    </source>
</evidence>
<organism evidence="11 12">
    <name type="scientific">Candidatus Gallitreponema excrementavium</name>
    <dbReference type="NCBI Taxonomy" id="2840840"/>
    <lineage>
        <taxon>Bacteria</taxon>
        <taxon>Pseudomonadati</taxon>
        <taxon>Spirochaetota</taxon>
        <taxon>Spirochaetia</taxon>
        <taxon>Spirochaetales</taxon>
        <taxon>Candidatus Gallitreponema</taxon>
    </lineage>
</organism>
<feature type="transmembrane region" description="Helical" evidence="10">
    <location>
        <begin position="139"/>
        <end position="159"/>
    </location>
</feature>
<dbReference type="Pfam" id="PF01554">
    <property type="entry name" value="MatE"/>
    <property type="match status" value="2"/>
</dbReference>
<keyword evidence="4" id="KW-1003">Cell membrane</keyword>
<dbReference type="Proteomes" id="UP000823638">
    <property type="component" value="Unassembled WGS sequence"/>
</dbReference>
<feature type="transmembrane region" description="Helical" evidence="10">
    <location>
        <begin position="423"/>
        <end position="444"/>
    </location>
</feature>
<dbReference type="AlphaFoldDB" id="A0A9D9N1G5"/>
<dbReference type="InterPro" id="IPR050222">
    <property type="entry name" value="MATE_MdtK"/>
</dbReference>
<evidence type="ECO:0000256" key="6">
    <source>
        <dbReference type="ARBA" id="ARBA00022989"/>
    </source>
</evidence>
<sequence>MKTNKNYEIDMSSGPILGKILRFSVPLVFSSVLQLLFNAADVVVVGRFAGNNSLAAVGSTTSLINLLTNLFIGLSIGSNVVAATYYGANKQRHLNQTVHTSVLISFISGIILSLGGFFFSRKILELMQSPPEVLPLATLYLKIYFLGMPATMVYNFGSALLRAKGDTQRPLYFLLFAGIINVALNLFFVISFKMDVAGVALATVISQFISAVLVLMCLFREQGGFRLYIGRLKINREIFFKILRIGLPAGFQGIVFSLSNVVIQSSVNSFGPTVIAGNSAASNLEGFVYVSMNAFHQAAITATSQTMGAGKKNRLNSVVITSQLCVLGVGLMLGWAMVLFGPWLLQIYSPSQDVINAGLDRVRIIGPTYALCGMMDVMVGILRGIGYSLLPMVVSLVGACGLRLLWIATVFQIERFHTITFLYVSYPVSWFLTFMAHVVSFLWARKKLFR</sequence>
<dbReference type="GO" id="GO:0042910">
    <property type="term" value="F:xenobiotic transmembrane transporter activity"/>
    <property type="evidence" value="ECO:0007669"/>
    <property type="project" value="InterPro"/>
</dbReference>
<accession>A0A9D9N1G5</accession>
<evidence type="ECO:0000256" key="10">
    <source>
        <dbReference type="SAM" id="Phobius"/>
    </source>
</evidence>
<protein>
    <recommendedName>
        <fullName evidence="9">Multidrug-efflux transporter</fullName>
    </recommendedName>
</protein>